<evidence type="ECO:0000313" key="3">
    <source>
        <dbReference type="Proteomes" id="UP000601027"/>
    </source>
</evidence>
<dbReference type="InterPro" id="IPR010640">
    <property type="entry name" value="Low_temperature_requirement_A"/>
</dbReference>
<feature type="transmembrane region" description="Helical" evidence="1">
    <location>
        <begin position="302"/>
        <end position="324"/>
    </location>
</feature>
<name>A0ABS1XYC0_9ACTN</name>
<proteinExistence type="predicted"/>
<reference evidence="2 3" key="1">
    <citation type="submission" date="2021-01" db="EMBL/GenBank/DDBJ databases">
        <title>Draft genome sequence of Micromonospora sp. strain STR1_7.</title>
        <authorList>
            <person name="Karlyshev A."/>
            <person name="Jawad R."/>
        </authorList>
    </citation>
    <scope>NUCLEOTIDE SEQUENCE [LARGE SCALE GENOMIC DNA]</scope>
    <source>
        <strain evidence="2 3">STR1-7</strain>
    </source>
</reference>
<keyword evidence="3" id="KW-1185">Reference proteome</keyword>
<evidence type="ECO:0000256" key="1">
    <source>
        <dbReference type="SAM" id="Phobius"/>
    </source>
</evidence>
<gene>
    <name evidence="2" type="ORF">JNW91_21915</name>
</gene>
<organism evidence="2 3">
    <name type="scientific">Micromonospora parastrephiae</name>
    <dbReference type="NCBI Taxonomy" id="2806101"/>
    <lineage>
        <taxon>Bacteria</taxon>
        <taxon>Bacillati</taxon>
        <taxon>Actinomycetota</taxon>
        <taxon>Actinomycetes</taxon>
        <taxon>Micromonosporales</taxon>
        <taxon>Micromonosporaceae</taxon>
        <taxon>Micromonospora</taxon>
    </lineage>
</organism>
<dbReference type="RefSeq" id="WP_203177367.1">
    <property type="nucleotide sequence ID" value="NZ_JAEVHM010000128.1"/>
</dbReference>
<dbReference type="EMBL" id="JAEVHM010000128">
    <property type="protein sequence ID" value="MBM0234265.1"/>
    <property type="molecule type" value="Genomic_DNA"/>
</dbReference>
<comment type="caution">
    <text evidence="2">The sequence shown here is derived from an EMBL/GenBank/DDBJ whole genome shotgun (WGS) entry which is preliminary data.</text>
</comment>
<feature type="transmembrane region" description="Helical" evidence="1">
    <location>
        <begin position="45"/>
        <end position="66"/>
    </location>
</feature>
<feature type="transmembrane region" description="Helical" evidence="1">
    <location>
        <begin position="264"/>
        <end position="282"/>
    </location>
</feature>
<dbReference type="PANTHER" id="PTHR36840">
    <property type="entry name" value="BLL5714 PROTEIN"/>
    <property type="match status" value="1"/>
</dbReference>
<feature type="transmembrane region" description="Helical" evidence="1">
    <location>
        <begin position="221"/>
        <end position="243"/>
    </location>
</feature>
<keyword evidence="1" id="KW-0472">Membrane</keyword>
<feature type="transmembrane region" description="Helical" evidence="1">
    <location>
        <begin position="78"/>
        <end position="96"/>
    </location>
</feature>
<feature type="transmembrane region" description="Helical" evidence="1">
    <location>
        <begin position="102"/>
        <end position="121"/>
    </location>
</feature>
<sequence>MGHPRPAPDATAAQVAPIEIFFDVVFVLTITQLTHALETDLSWAALGRTVLIFGLLWYLYTGYAWLTNHVPPRQNASKLLLLAGMAGFLLTAVALPDALADTGLVFAIGYLIVVIVHLLLFMHSDARAGVRRLAPYNLGAALLVLAASAFSGPAVPALWTAAVLAQAVLPYLLPRHSWIGVAAAFHLRPAHFVERHGLLVIVALGESVITIGMGVPTEQFTAGRAATIVLAFALPAVLWWIYFADTRPAEAVLAYAAPAARSRIAARTFVLPHFLLLLGVIPTAADLHTAVAHPDQPASPGAALALSGGVTLFLIGIAATRRALRLPIPRSRPTAALAVLATIPVGVTLPAAVQLVTVTAVLTLMLLTDARAPRRHVDPSPASVGPGRG</sequence>
<dbReference type="PANTHER" id="PTHR36840:SF1">
    <property type="entry name" value="BLL5714 PROTEIN"/>
    <property type="match status" value="1"/>
</dbReference>
<feature type="transmembrane region" description="Helical" evidence="1">
    <location>
        <begin position="12"/>
        <end position="33"/>
    </location>
</feature>
<evidence type="ECO:0000313" key="2">
    <source>
        <dbReference type="EMBL" id="MBM0234265.1"/>
    </source>
</evidence>
<accession>A0ABS1XYC0</accession>
<dbReference type="Proteomes" id="UP000601027">
    <property type="component" value="Unassembled WGS sequence"/>
</dbReference>
<keyword evidence="1" id="KW-1133">Transmembrane helix</keyword>
<protein>
    <submittedName>
        <fullName evidence="2">Low temperature requirement protein A</fullName>
    </submittedName>
</protein>
<keyword evidence="1" id="KW-0812">Transmembrane</keyword>
<dbReference type="Pfam" id="PF06772">
    <property type="entry name" value="LtrA"/>
    <property type="match status" value="1"/>
</dbReference>
<feature type="transmembrane region" description="Helical" evidence="1">
    <location>
        <begin position="336"/>
        <end position="367"/>
    </location>
</feature>